<dbReference type="Proteomes" id="UP000192095">
    <property type="component" value="Plasmid pUC06D"/>
</dbReference>
<dbReference type="InterPro" id="IPR036420">
    <property type="entry name" value="BRCT_dom_sf"/>
</dbReference>
<dbReference type="EMBL" id="LKLW01000099">
    <property type="protein sequence ID" value="KSU26309.1"/>
    <property type="molecule type" value="Genomic_DNA"/>
</dbReference>
<dbReference type="Proteomes" id="UP000052991">
    <property type="component" value="Unassembled WGS sequence"/>
</dbReference>
<keyword evidence="3" id="KW-0614">Plasmid</keyword>
<evidence type="ECO:0000313" key="5">
    <source>
        <dbReference type="Proteomes" id="UP000192095"/>
    </source>
</evidence>
<organism evidence="2 4">
    <name type="scientific">Lactococcus lactis subsp. lactis</name>
    <name type="common">Streptococcus lactis</name>
    <dbReference type="NCBI Taxonomy" id="1360"/>
    <lineage>
        <taxon>Bacteria</taxon>
        <taxon>Bacillati</taxon>
        <taxon>Bacillota</taxon>
        <taxon>Bacilli</taxon>
        <taxon>Lactobacillales</taxon>
        <taxon>Streptococcaceae</taxon>
        <taxon>Lactococcus</taxon>
    </lineage>
</organism>
<evidence type="ECO:0000313" key="1">
    <source>
        <dbReference type="EMBL" id="ARE19722.1"/>
    </source>
</evidence>
<reference evidence="1 5" key="2">
    <citation type="journal article" date="2017" name="BMC Genomics">
        <title>Comparative and functional genomics of the Lactococcus lactis taxon; insights into evolution and niche adaptation.</title>
        <authorList>
            <person name="Kelleher P."/>
            <person name="Bottacini F."/>
            <person name="Mahony J."/>
            <person name="Kilcawley K.N."/>
            <person name="van Sinderen D."/>
        </authorList>
    </citation>
    <scope>NUCLEOTIDE SEQUENCE [LARGE SCALE GENOMIC DNA]</scope>
    <source>
        <strain evidence="1 5">UC06</strain>
    </source>
</reference>
<gene>
    <name evidence="1" type="ORF">LLUC06_0174</name>
    <name evidence="3" type="ORF">LLUC06_04170</name>
    <name evidence="2" type="ORF">N42_1616</name>
</gene>
<dbReference type="RefSeq" id="WP_058212986.1">
    <property type="nucleotide sequence ID" value="NZ_CP015902.2"/>
</dbReference>
<dbReference type="EMBL" id="CP016736">
    <property type="protein sequence ID" value="WMD27525.1"/>
    <property type="molecule type" value="Genomic_DNA"/>
</dbReference>
<evidence type="ECO:0000313" key="3">
    <source>
        <dbReference type="EMBL" id="WMD27525.1"/>
    </source>
</evidence>
<protein>
    <submittedName>
        <fullName evidence="1">BRCT domain-containing protein</fullName>
    </submittedName>
</protein>
<dbReference type="Proteomes" id="UP000192095">
    <property type="component" value="Chromosome"/>
</dbReference>
<dbReference type="Gene3D" id="3.40.50.10190">
    <property type="entry name" value="BRCT domain"/>
    <property type="match status" value="1"/>
</dbReference>
<proteinExistence type="predicted"/>
<dbReference type="PATRIC" id="fig|1360.116.peg.2022"/>
<sequence length="98" mass="11199">MLENEYFVFTGTLTTMIRKQAQSIITGSKGHNQNSVTKNTTRLVTGYFPIDLIKGYRPSQKLSEAKQAEQRGQQIIMMTEKQFIDFLAQSFYLLSQGL</sequence>
<reference evidence="1" key="4">
    <citation type="submission" date="2023-07" db="EMBL/GenBank/DDBJ databases">
        <authorList>
            <person name="McDonnell B."/>
        </authorList>
    </citation>
    <scope>NUCLEOTIDE SEQUENCE</scope>
    <source>
        <strain evidence="1">UC06</strain>
        <plasmid evidence="3">pUC06D</plasmid>
    </source>
</reference>
<dbReference type="CDD" id="cd17748">
    <property type="entry name" value="BRCT_DNA_ligase_like"/>
    <property type="match status" value="1"/>
</dbReference>
<dbReference type="EMBL" id="CP015902">
    <property type="protein sequence ID" value="ARE19722.1"/>
    <property type="molecule type" value="Genomic_DNA"/>
</dbReference>
<evidence type="ECO:0000313" key="2">
    <source>
        <dbReference type="EMBL" id="KSU26309.1"/>
    </source>
</evidence>
<name>A0A0V8EKB0_LACLL</name>
<evidence type="ECO:0000313" key="4">
    <source>
        <dbReference type="Proteomes" id="UP000052991"/>
    </source>
</evidence>
<dbReference type="AlphaFoldDB" id="A0A0V8EKB0"/>
<dbReference type="SUPFAM" id="SSF52113">
    <property type="entry name" value="BRCT domain"/>
    <property type="match status" value="1"/>
</dbReference>
<geneLocation type="plasmid" evidence="3 5">
    <name>pUC06D</name>
</geneLocation>
<reference evidence="4" key="1">
    <citation type="submission" date="2015-10" db="EMBL/GenBank/DDBJ databases">
        <title>Draft Genome Sequences of 11 Lactococcus lactis subspecies cremoris strains.</title>
        <authorList>
            <person name="Wels M."/>
            <person name="Backus L."/>
            <person name="Boekhorst J."/>
            <person name="Dijkstra A."/>
            <person name="Beerthuizen M."/>
            <person name="Kelly W."/>
            <person name="Siezen R."/>
            <person name="Bachmann H."/>
            <person name="Van Hijum S."/>
        </authorList>
    </citation>
    <scope>NUCLEOTIDE SEQUENCE [LARGE SCALE GENOMIC DNA]</scope>
    <source>
        <strain evidence="4">N42</strain>
    </source>
</reference>
<reference evidence="2" key="3">
    <citation type="journal article" date="2017" name="Genome Announc.">
        <title>Draft Genome Sequences of 24 Lactococcus lactis Strains.</title>
        <authorList>
            <person name="Backus L."/>
            <person name="Wels M."/>
            <person name="Boekhorst J."/>
            <person name="Dijkstra A.R."/>
            <person name="Beerthuyzen M."/>
            <person name="Kelly W.J."/>
            <person name="Siezen R.J."/>
            <person name="van Hijum S.A."/>
            <person name="Bachmann H."/>
        </authorList>
    </citation>
    <scope>NUCLEOTIDE SEQUENCE</scope>
    <source>
        <strain evidence="2">N42</strain>
    </source>
</reference>
<accession>A0A0V8EKB0</accession>